<evidence type="ECO:0000256" key="6">
    <source>
        <dbReference type="ARBA" id="ARBA00023136"/>
    </source>
</evidence>
<dbReference type="Pfam" id="PF00005">
    <property type="entry name" value="ABC_tran"/>
    <property type="match status" value="1"/>
</dbReference>
<keyword evidence="3" id="KW-1003">Cell membrane</keyword>
<sequence length="437" mass="49158">WVRGERFDLLESGHPVHIKGSSHFWGIDTVGRKFDFKIYSASNDDISIAVKWDDDITETIQSAIMVIDPLKDGHEIRLNLLKESSVTILKTLINQNETVTGNIETILGSSKNFEGEILISTATHGQQVLRFGIDEDATDGLDPHKGETPLEIKPGKFTAGFIIRDNNEKVMTNVDIKSPVKMVIAEITLTITPKYPDNLMSELNFISEKSPSKKTGVTFGFRDDPTNSDININRDKSDIEKLSEGSFDACFVIGESDGERIFRDNDIRLHDSSDIEKEISSLLAKVDLDDKEGQFRKQYPKNISGGQGQRVMISLALAAEPEILIADEPSTGLDLTKQREIVNLFLQYKNQNRSIVLISHDMNFLNHLVDSYTVMYAGVDVEHIPDNNIALKKNLHPYTERLLTIAKKEDSEFDYIDKDVPDPFRKDIKGCPFAPRC</sequence>
<evidence type="ECO:0000256" key="4">
    <source>
        <dbReference type="ARBA" id="ARBA00022519"/>
    </source>
</evidence>
<dbReference type="GO" id="GO:0016887">
    <property type="term" value="F:ATP hydrolysis activity"/>
    <property type="evidence" value="ECO:0007669"/>
    <property type="project" value="InterPro"/>
</dbReference>
<keyword evidence="4" id="KW-0997">Cell inner membrane</keyword>
<dbReference type="PROSITE" id="PS50893">
    <property type="entry name" value="ABC_TRANSPORTER_2"/>
    <property type="match status" value="1"/>
</dbReference>
<feature type="non-terminal residue" evidence="8">
    <location>
        <position position="437"/>
    </location>
</feature>
<dbReference type="GO" id="GO:0016020">
    <property type="term" value="C:membrane"/>
    <property type="evidence" value="ECO:0007669"/>
    <property type="project" value="UniProtKB-SubCell"/>
</dbReference>
<organism evidence="8">
    <name type="scientific">marine metagenome</name>
    <dbReference type="NCBI Taxonomy" id="408172"/>
    <lineage>
        <taxon>unclassified sequences</taxon>
        <taxon>metagenomes</taxon>
        <taxon>ecological metagenomes</taxon>
    </lineage>
</organism>
<evidence type="ECO:0000256" key="1">
    <source>
        <dbReference type="ARBA" id="ARBA00004370"/>
    </source>
</evidence>
<evidence type="ECO:0000313" key="8">
    <source>
        <dbReference type="EMBL" id="SVC12942.1"/>
    </source>
</evidence>
<dbReference type="GO" id="GO:0005524">
    <property type="term" value="F:ATP binding"/>
    <property type="evidence" value="ECO:0007669"/>
    <property type="project" value="InterPro"/>
</dbReference>
<dbReference type="PANTHER" id="PTHR43297:SF14">
    <property type="entry name" value="ATPASE AAA-TYPE CORE DOMAIN-CONTAINING PROTEIN"/>
    <property type="match status" value="1"/>
</dbReference>
<evidence type="ECO:0000256" key="5">
    <source>
        <dbReference type="ARBA" id="ARBA00022967"/>
    </source>
</evidence>
<keyword evidence="5" id="KW-1278">Translocase</keyword>
<dbReference type="InterPro" id="IPR003439">
    <property type="entry name" value="ABC_transporter-like_ATP-bd"/>
</dbReference>
<accession>A0A382JNL5</accession>
<protein>
    <recommendedName>
        <fullName evidence="7">ABC transporter domain-containing protein</fullName>
    </recommendedName>
</protein>
<feature type="non-terminal residue" evidence="8">
    <location>
        <position position="1"/>
    </location>
</feature>
<dbReference type="Gene3D" id="3.40.50.300">
    <property type="entry name" value="P-loop containing nucleotide triphosphate hydrolases"/>
    <property type="match status" value="1"/>
</dbReference>
<name>A0A382JNL5_9ZZZZ</name>
<evidence type="ECO:0000256" key="3">
    <source>
        <dbReference type="ARBA" id="ARBA00022475"/>
    </source>
</evidence>
<evidence type="ECO:0000259" key="7">
    <source>
        <dbReference type="PROSITE" id="PS50893"/>
    </source>
</evidence>
<evidence type="ECO:0000256" key="2">
    <source>
        <dbReference type="ARBA" id="ARBA00022448"/>
    </source>
</evidence>
<keyword evidence="6" id="KW-0472">Membrane</keyword>
<gene>
    <name evidence="8" type="ORF">METZ01_LOCUS265796</name>
</gene>
<reference evidence="8" key="1">
    <citation type="submission" date="2018-05" db="EMBL/GenBank/DDBJ databases">
        <authorList>
            <person name="Lanie J.A."/>
            <person name="Ng W.-L."/>
            <person name="Kazmierczak K.M."/>
            <person name="Andrzejewski T.M."/>
            <person name="Davidsen T.M."/>
            <person name="Wayne K.J."/>
            <person name="Tettelin H."/>
            <person name="Glass J.I."/>
            <person name="Rusch D."/>
            <person name="Podicherti R."/>
            <person name="Tsui H.-C.T."/>
            <person name="Winkler M.E."/>
        </authorList>
    </citation>
    <scope>NUCLEOTIDE SEQUENCE</scope>
</reference>
<dbReference type="InterPro" id="IPR027417">
    <property type="entry name" value="P-loop_NTPase"/>
</dbReference>
<keyword evidence="2" id="KW-0813">Transport</keyword>
<dbReference type="InterPro" id="IPR050388">
    <property type="entry name" value="ABC_Ni/Peptide_Import"/>
</dbReference>
<dbReference type="SUPFAM" id="SSF52540">
    <property type="entry name" value="P-loop containing nucleoside triphosphate hydrolases"/>
    <property type="match status" value="1"/>
</dbReference>
<dbReference type="AlphaFoldDB" id="A0A382JNL5"/>
<dbReference type="PANTHER" id="PTHR43297">
    <property type="entry name" value="OLIGOPEPTIDE TRANSPORT ATP-BINDING PROTEIN APPD"/>
    <property type="match status" value="1"/>
</dbReference>
<feature type="domain" description="ABC transporter" evidence="7">
    <location>
        <begin position="163"/>
        <end position="402"/>
    </location>
</feature>
<dbReference type="EMBL" id="UINC01075093">
    <property type="protein sequence ID" value="SVC12942.1"/>
    <property type="molecule type" value="Genomic_DNA"/>
</dbReference>
<comment type="subcellular location">
    <subcellularLocation>
        <location evidence="1">Membrane</location>
    </subcellularLocation>
</comment>
<proteinExistence type="predicted"/>